<accession>A0A2N3Y2C8</accession>
<reference evidence="1" key="1">
    <citation type="submission" date="2017-12" db="EMBL/GenBank/DDBJ databases">
        <title>Sequencing the genomes of 1000 Actinobacteria strains.</title>
        <authorList>
            <person name="Klenk H.-P."/>
        </authorList>
    </citation>
    <scope>NUCLEOTIDE SEQUENCE [LARGE SCALE GENOMIC DNA]</scope>
    <source>
        <strain evidence="1">DSM 44228</strain>
    </source>
</reference>
<dbReference type="AlphaFoldDB" id="A0A2N3Y2C8"/>
<gene>
    <name evidence="1" type="ORF">A8926_4978</name>
</gene>
<dbReference type="InterPro" id="IPR036374">
    <property type="entry name" value="OxRdtase_Mopterin-bd_sf"/>
</dbReference>
<keyword evidence="2" id="KW-1185">Reference proteome</keyword>
<evidence type="ECO:0000313" key="1">
    <source>
        <dbReference type="EMBL" id="PKW17055.1"/>
    </source>
</evidence>
<evidence type="ECO:0008006" key="3">
    <source>
        <dbReference type="Google" id="ProtNLM"/>
    </source>
</evidence>
<dbReference type="Proteomes" id="UP000233786">
    <property type="component" value="Unassembled WGS sequence"/>
</dbReference>
<protein>
    <recommendedName>
        <fullName evidence="3">Molybdopterin-dependent oxidoreductase-like protein</fullName>
    </recommendedName>
</protein>
<proteinExistence type="predicted"/>
<name>A0A2N3Y2C8_SACSN</name>
<dbReference type="EMBL" id="PJNB01000001">
    <property type="protein sequence ID" value="PKW17055.1"/>
    <property type="molecule type" value="Genomic_DNA"/>
</dbReference>
<evidence type="ECO:0000313" key="2">
    <source>
        <dbReference type="Proteomes" id="UP000233786"/>
    </source>
</evidence>
<dbReference type="STRING" id="994479.GCA_000194155_01449"/>
<dbReference type="Gene3D" id="3.90.420.10">
    <property type="entry name" value="Oxidoreductase, molybdopterin-binding domain"/>
    <property type="match status" value="1"/>
</dbReference>
<sequence length="181" mass="20003">MCLGRGPLYRERMEPSGRGIGEPVIPAQRIAPGPGQVLITGDVVRDRVLDTADLDARAHIRQEVRYVTRRRRELHSVQGIPLHEVLTEMPPQLDGRHKMGQLNVIVLALSEDGFQVVLSLAEIDPEFGACAALLATRYNGRALTRPTLVMPGDGRASRYVRGLCRLRLLNIAPAEPVMSTR</sequence>
<comment type="caution">
    <text evidence="1">The sequence shown here is derived from an EMBL/GenBank/DDBJ whole genome shotgun (WGS) entry which is preliminary data.</text>
</comment>
<dbReference type="SUPFAM" id="SSF56524">
    <property type="entry name" value="Oxidoreductase molybdopterin-binding domain"/>
    <property type="match status" value="1"/>
</dbReference>
<organism evidence="1 2">
    <name type="scientific">Saccharopolyspora spinosa</name>
    <dbReference type="NCBI Taxonomy" id="60894"/>
    <lineage>
        <taxon>Bacteria</taxon>
        <taxon>Bacillati</taxon>
        <taxon>Actinomycetota</taxon>
        <taxon>Actinomycetes</taxon>
        <taxon>Pseudonocardiales</taxon>
        <taxon>Pseudonocardiaceae</taxon>
        <taxon>Saccharopolyspora</taxon>
    </lineage>
</organism>